<dbReference type="GO" id="GO:0006207">
    <property type="term" value="P:'de novo' pyrimidine nucleobase biosynthetic process"/>
    <property type="evidence" value="ECO:0007669"/>
    <property type="project" value="TreeGrafter"/>
</dbReference>
<dbReference type="GO" id="GO:0009220">
    <property type="term" value="P:pyrimidine ribonucleotide biosynthetic process"/>
    <property type="evidence" value="ECO:0007669"/>
    <property type="project" value="TreeGrafter"/>
</dbReference>
<gene>
    <name evidence="8" type="ORF">A3J58_03105</name>
</gene>
<evidence type="ECO:0000259" key="7">
    <source>
        <dbReference type="Pfam" id="PF01180"/>
    </source>
</evidence>
<keyword evidence="5" id="KW-0665">Pyrimidine biosynthesis</keyword>
<accession>A0A1G2KY02</accession>
<dbReference type="PANTHER" id="PTHR48109">
    <property type="entry name" value="DIHYDROOROTATE DEHYDROGENASE (QUINONE), MITOCHONDRIAL-RELATED"/>
    <property type="match status" value="1"/>
</dbReference>
<evidence type="ECO:0000313" key="8">
    <source>
        <dbReference type="EMBL" id="OHA04343.1"/>
    </source>
</evidence>
<dbReference type="Proteomes" id="UP000178510">
    <property type="component" value="Unassembled WGS sequence"/>
</dbReference>
<dbReference type="AlphaFoldDB" id="A0A1G2KY02"/>
<dbReference type="GO" id="GO:0005737">
    <property type="term" value="C:cytoplasm"/>
    <property type="evidence" value="ECO:0007669"/>
    <property type="project" value="InterPro"/>
</dbReference>
<evidence type="ECO:0000256" key="4">
    <source>
        <dbReference type="ARBA" id="ARBA00022643"/>
    </source>
</evidence>
<evidence type="ECO:0000256" key="2">
    <source>
        <dbReference type="ARBA" id="ARBA00004725"/>
    </source>
</evidence>
<evidence type="ECO:0000256" key="5">
    <source>
        <dbReference type="ARBA" id="ARBA00022975"/>
    </source>
</evidence>
<feature type="domain" description="Dihydroorotate dehydrogenase catalytic" evidence="7">
    <location>
        <begin position="82"/>
        <end position="393"/>
    </location>
</feature>
<proteinExistence type="predicted"/>
<evidence type="ECO:0000313" key="9">
    <source>
        <dbReference type="Proteomes" id="UP000178510"/>
    </source>
</evidence>
<keyword evidence="3" id="KW-0285">Flavoprotein</keyword>
<comment type="cofactor">
    <cofactor evidence="1">
        <name>FMN</name>
        <dbReference type="ChEBI" id="CHEBI:58210"/>
    </cofactor>
</comment>
<dbReference type="STRING" id="1802274.A3J58_03105"/>
<dbReference type="SUPFAM" id="SSF51395">
    <property type="entry name" value="FMN-linked oxidoreductases"/>
    <property type="match status" value="1"/>
</dbReference>
<dbReference type="InterPro" id="IPR013785">
    <property type="entry name" value="Aldolase_TIM"/>
</dbReference>
<keyword evidence="4" id="KW-0288">FMN</keyword>
<comment type="caution">
    <text evidence="8">The sequence shown here is derived from an EMBL/GenBank/DDBJ whole genome shotgun (WGS) entry which is preliminary data.</text>
</comment>
<evidence type="ECO:0000256" key="6">
    <source>
        <dbReference type="ARBA" id="ARBA00023002"/>
    </source>
</evidence>
<keyword evidence="6" id="KW-0560">Oxidoreductase</keyword>
<dbReference type="Gene3D" id="3.20.20.70">
    <property type="entry name" value="Aldolase class I"/>
    <property type="match status" value="1"/>
</dbReference>
<comment type="pathway">
    <text evidence="2">Pyrimidine metabolism; UMP biosynthesis via de novo pathway.</text>
</comment>
<organism evidence="8 9">
    <name type="scientific">Candidatus Sungbacteria bacterium RIFCSPHIGHO2_02_FULL_52_23</name>
    <dbReference type="NCBI Taxonomy" id="1802274"/>
    <lineage>
        <taxon>Bacteria</taxon>
        <taxon>Candidatus Sungiibacteriota</taxon>
    </lineage>
</organism>
<dbReference type="GO" id="GO:0004152">
    <property type="term" value="F:dihydroorotate dehydrogenase activity"/>
    <property type="evidence" value="ECO:0007669"/>
    <property type="project" value="TreeGrafter"/>
</dbReference>
<protein>
    <recommendedName>
        <fullName evidence="7">Dihydroorotate dehydrogenase catalytic domain-containing protein</fullName>
    </recommendedName>
</protein>
<name>A0A1G2KY02_9BACT</name>
<evidence type="ECO:0000256" key="3">
    <source>
        <dbReference type="ARBA" id="ARBA00022630"/>
    </source>
</evidence>
<dbReference type="PANTHER" id="PTHR48109:SF4">
    <property type="entry name" value="DIHYDROOROTATE DEHYDROGENASE (QUINONE), MITOCHONDRIAL"/>
    <property type="match status" value="1"/>
</dbReference>
<dbReference type="EMBL" id="MHQM01000001">
    <property type="protein sequence ID" value="OHA04343.1"/>
    <property type="molecule type" value="Genomic_DNA"/>
</dbReference>
<dbReference type="InterPro" id="IPR050074">
    <property type="entry name" value="DHO_dehydrogenase"/>
</dbReference>
<dbReference type="Pfam" id="PF01180">
    <property type="entry name" value="DHO_dh"/>
    <property type="match status" value="1"/>
</dbReference>
<dbReference type="InterPro" id="IPR005720">
    <property type="entry name" value="Dihydroorotate_DH_cat"/>
</dbReference>
<evidence type="ECO:0000256" key="1">
    <source>
        <dbReference type="ARBA" id="ARBA00001917"/>
    </source>
</evidence>
<sequence length="395" mass="43802">MSSKGGCTMQARHEFGKALWQKTMRPRLLQDAEWGLNSILDWLEWTQSSDIASDVFKRLYGEGPYANAPVRIGNDTYSITPRNLVGLPAGFTKDGRGLLALDAAGFGSIEIGTLVPAPQPGNLKPRFFVEYRETEDLLISVNRFGFNCEEGVEGAVQRVQKIWRERGEDAIKATLIWSFGPNKATMERYEETRDLRLIAIDIAYALLRMMPVLRRKDAISFNVASPNTPGLRFLFERFGELLELIMDNVGAVARISSKPVPPCIITLSPDMSDEQMRHVAIATAQHRQVIALRAFNTTIDEKIRAAYGIQEIGGVSGDPLEELTYTKLKVLNHILQEESLEIDVIAVGGITQPQLAVDRLSIALGKRVKAVQVLSGLFKDGFSLVSEIQEAVAKT</sequence>
<reference evidence="8 9" key="1">
    <citation type="journal article" date="2016" name="Nat. Commun.">
        <title>Thousands of microbial genomes shed light on interconnected biogeochemical processes in an aquifer system.</title>
        <authorList>
            <person name="Anantharaman K."/>
            <person name="Brown C.T."/>
            <person name="Hug L.A."/>
            <person name="Sharon I."/>
            <person name="Castelle C.J."/>
            <person name="Probst A.J."/>
            <person name="Thomas B.C."/>
            <person name="Singh A."/>
            <person name="Wilkins M.J."/>
            <person name="Karaoz U."/>
            <person name="Brodie E.L."/>
            <person name="Williams K.H."/>
            <person name="Hubbard S.S."/>
            <person name="Banfield J.F."/>
        </authorList>
    </citation>
    <scope>NUCLEOTIDE SEQUENCE [LARGE SCALE GENOMIC DNA]</scope>
</reference>